<comment type="similarity">
    <text evidence="10 11">Belongs to the TonB-dependent receptor family.</text>
</comment>
<gene>
    <name evidence="14" type="ORF">HMF7854_09725</name>
</gene>
<keyword evidence="15" id="KW-1185">Reference proteome</keyword>
<dbReference type="Pfam" id="PF00593">
    <property type="entry name" value="TonB_dep_Rec_b-barrel"/>
    <property type="match status" value="1"/>
</dbReference>
<dbReference type="GO" id="GO:0006811">
    <property type="term" value="P:monoatomic ion transport"/>
    <property type="evidence" value="ECO:0007669"/>
    <property type="project" value="UniProtKB-KW"/>
</dbReference>
<keyword evidence="7 11" id="KW-0798">TonB box</keyword>
<comment type="caution">
    <text evidence="14">The sequence shown here is derived from an EMBL/GenBank/DDBJ whole genome shotgun (WGS) entry which is preliminary data.</text>
</comment>
<evidence type="ECO:0000256" key="1">
    <source>
        <dbReference type="ARBA" id="ARBA00004571"/>
    </source>
</evidence>
<protein>
    <submittedName>
        <fullName evidence="14">TonB-dependent receptor</fullName>
    </submittedName>
</protein>
<dbReference type="Gene3D" id="2.170.130.10">
    <property type="entry name" value="TonB-dependent receptor, plug domain"/>
    <property type="match status" value="1"/>
</dbReference>
<organism evidence="14 15">
    <name type="scientific">Sphingomonas ginkgonis</name>
    <dbReference type="NCBI Taxonomy" id="2315330"/>
    <lineage>
        <taxon>Bacteria</taxon>
        <taxon>Pseudomonadati</taxon>
        <taxon>Pseudomonadota</taxon>
        <taxon>Alphaproteobacteria</taxon>
        <taxon>Sphingomonadales</taxon>
        <taxon>Sphingomonadaceae</taxon>
        <taxon>Sphingomonas</taxon>
    </lineage>
</organism>
<evidence type="ECO:0000259" key="13">
    <source>
        <dbReference type="Pfam" id="PF07715"/>
    </source>
</evidence>
<keyword evidence="9 10" id="KW-0998">Cell outer membrane</keyword>
<evidence type="ECO:0000256" key="9">
    <source>
        <dbReference type="ARBA" id="ARBA00023237"/>
    </source>
</evidence>
<dbReference type="Gene3D" id="2.40.170.20">
    <property type="entry name" value="TonB-dependent receptor, beta-barrel domain"/>
    <property type="match status" value="1"/>
</dbReference>
<dbReference type="InterPro" id="IPR012910">
    <property type="entry name" value="Plug_dom"/>
</dbReference>
<keyword evidence="6" id="KW-0406">Ion transport</keyword>
<dbReference type="OrthoDB" id="9796221at2"/>
<evidence type="ECO:0000256" key="3">
    <source>
        <dbReference type="ARBA" id="ARBA00022452"/>
    </source>
</evidence>
<keyword evidence="8 10" id="KW-0472">Membrane</keyword>
<evidence type="ECO:0000256" key="10">
    <source>
        <dbReference type="PROSITE-ProRule" id="PRU01360"/>
    </source>
</evidence>
<dbReference type="InterPro" id="IPR039426">
    <property type="entry name" value="TonB-dep_rcpt-like"/>
</dbReference>
<evidence type="ECO:0000256" key="5">
    <source>
        <dbReference type="ARBA" id="ARBA00022729"/>
    </source>
</evidence>
<keyword evidence="2 10" id="KW-0813">Transport</keyword>
<feature type="domain" description="TonB-dependent receptor-like beta-barrel" evidence="12">
    <location>
        <begin position="211"/>
        <end position="595"/>
    </location>
</feature>
<evidence type="ECO:0000256" key="4">
    <source>
        <dbReference type="ARBA" id="ARBA00022692"/>
    </source>
</evidence>
<evidence type="ECO:0000259" key="12">
    <source>
        <dbReference type="Pfam" id="PF00593"/>
    </source>
</evidence>
<dbReference type="InterPro" id="IPR000531">
    <property type="entry name" value="Beta-barrel_TonB"/>
</dbReference>
<feature type="domain" description="TonB-dependent receptor plug" evidence="13">
    <location>
        <begin position="33"/>
        <end position="140"/>
    </location>
</feature>
<keyword evidence="3 10" id="KW-1134">Transmembrane beta strand</keyword>
<evidence type="ECO:0000256" key="6">
    <source>
        <dbReference type="ARBA" id="ARBA00023065"/>
    </source>
</evidence>
<dbReference type="InterPro" id="IPR036942">
    <property type="entry name" value="Beta-barrel_TonB_sf"/>
</dbReference>
<dbReference type="EMBL" id="RWJF01000001">
    <property type="protein sequence ID" value="RST31084.1"/>
    <property type="molecule type" value="Genomic_DNA"/>
</dbReference>
<proteinExistence type="inferred from homology"/>
<keyword evidence="5" id="KW-0732">Signal</keyword>
<accession>A0A3R9X877</accession>
<keyword evidence="14" id="KW-0675">Receptor</keyword>
<dbReference type="CDD" id="cd01347">
    <property type="entry name" value="ligand_gated_channel"/>
    <property type="match status" value="1"/>
</dbReference>
<dbReference type="InterPro" id="IPR037066">
    <property type="entry name" value="Plug_dom_sf"/>
</dbReference>
<dbReference type="PANTHER" id="PTHR30069">
    <property type="entry name" value="TONB-DEPENDENT OUTER MEMBRANE RECEPTOR"/>
    <property type="match status" value="1"/>
</dbReference>
<evidence type="ECO:0000313" key="14">
    <source>
        <dbReference type="EMBL" id="RST31084.1"/>
    </source>
</evidence>
<dbReference type="AlphaFoldDB" id="A0A3R9X877"/>
<dbReference type="GO" id="GO:0015889">
    <property type="term" value="P:cobalamin transport"/>
    <property type="evidence" value="ECO:0007669"/>
    <property type="project" value="TreeGrafter"/>
</dbReference>
<comment type="subcellular location">
    <subcellularLocation>
        <location evidence="1 10">Cell outer membrane</location>
        <topology evidence="1 10">Multi-pass membrane protein</topology>
    </subcellularLocation>
</comment>
<name>A0A3R9X877_9SPHN</name>
<evidence type="ECO:0000256" key="2">
    <source>
        <dbReference type="ARBA" id="ARBA00022448"/>
    </source>
</evidence>
<evidence type="ECO:0000256" key="8">
    <source>
        <dbReference type="ARBA" id="ARBA00023136"/>
    </source>
</evidence>
<dbReference type="GO" id="GO:0009279">
    <property type="term" value="C:cell outer membrane"/>
    <property type="evidence" value="ECO:0007669"/>
    <property type="project" value="UniProtKB-SubCell"/>
</dbReference>
<dbReference type="SUPFAM" id="SSF56935">
    <property type="entry name" value="Porins"/>
    <property type="match status" value="1"/>
</dbReference>
<sequence>MSLPRRDRMFADLPPAPPATAIVVTASRTPEPQSDSAASATVLDADTIQRLGEPLADSLLRLTPSASLATSGSAGSQAQLRIRGAEANHTLLFIDGIRANDPAAGNEPRFELLSTDLASRIEVVRGPQSALWGSEAIGGVVAVDSDRKAVTAATVEAGSFGFARVSAGTGFAQGPLSVALGGGYQRATGIDSFGGPGGDKDGYWNASFRGRAALTLGGGNEAGLSGFAIRARSDFDGYNPVTFLHADTLDNSHNRLSAGRAWLSHQDQDWSASLSASLLGSTNRNDLGDTYLNRTDARRATYAAQVSRRFATGSVKQQLTAAVEQENERYTASDAVYGGFTDQRRTRRHRSVTGEWRADWTGRLVTDLALRRDAFNRFHDATSLRASALLKLSEALALTASYSEGIAQPTFTDLYGFFPGSFVGNPNILPERSRGGEVSLRWKRRAWDASATLYRQHLKDEIVTRFDGATFLSTTANATGRSRREGAELTLGWSPSSALRLSANYAWLHATQQVEPTDTATREERRPRHSGAVLLDGATGKFSYGASLAYVGVRFDTDFDVSPAQRVRLHGYALVGARAAYALNSRLNAFVRVANAFDARYQDVVGYRTEGRSIDAGIRLALDR</sequence>
<dbReference type="Proteomes" id="UP000274661">
    <property type="component" value="Unassembled WGS sequence"/>
</dbReference>
<evidence type="ECO:0000256" key="7">
    <source>
        <dbReference type="ARBA" id="ARBA00023077"/>
    </source>
</evidence>
<dbReference type="PANTHER" id="PTHR30069:SF53">
    <property type="entry name" value="COLICIN I RECEPTOR-RELATED"/>
    <property type="match status" value="1"/>
</dbReference>
<keyword evidence="4 10" id="KW-0812">Transmembrane</keyword>
<dbReference type="Pfam" id="PF07715">
    <property type="entry name" value="Plug"/>
    <property type="match status" value="1"/>
</dbReference>
<evidence type="ECO:0000313" key="15">
    <source>
        <dbReference type="Proteomes" id="UP000274661"/>
    </source>
</evidence>
<dbReference type="PROSITE" id="PS52016">
    <property type="entry name" value="TONB_DEPENDENT_REC_3"/>
    <property type="match status" value="1"/>
</dbReference>
<reference evidence="14 15" key="1">
    <citation type="submission" date="2018-12" db="EMBL/GenBank/DDBJ databases">
        <title>Sphingomonas sp. HMF7854 Genome sequencing and assembly.</title>
        <authorList>
            <person name="Cha I."/>
            <person name="Kang H."/>
            <person name="Kim H."/>
            <person name="Kang J."/>
            <person name="Joh K."/>
        </authorList>
    </citation>
    <scope>NUCLEOTIDE SEQUENCE [LARGE SCALE GENOMIC DNA]</scope>
    <source>
        <strain evidence="14 15">HMF7854</strain>
    </source>
</reference>
<evidence type="ECO:0000256" key="11">
    <source>
        <dbReference type="RuleBase" id="RU003357"/>
    </source>
</evidence>